<evidence type="ECO:0000259" key="2">
    <source>
        <dbReference type="Pfam" id="PF01575"/>
    </source>
</evidence>
<dbReference type="InterPro" id="IPR029069">
    <property type="entry name" value="HotDog_dom_sf"/>
</dbReference>
<feature type="domain" description="MaoC-like" evidence="2">
    <location>
        <begin position="16"/>
        <end position="127"/>
    </location>
</feature>
<gene>
    <name evidence="3" type="ORF">ACFYXQ_20340</name>
</gene>
<dbReference type="CDD" id="cd03451">
    <property type="entry name" value="FkbR2"/>
    <property type="match status" value="1"/>
</dbReference>
<comment type="caution">
    <text evidence="3">The sequence shown here is derived from an EMBL/GenBank/DDBJ whole genome shotgun (WGS) entry which is preliminary data.</text>
</comment>
<dbReference type="RefSeq" id="WP_040819985.1">
    <property type="nucleotide sequence ID" value="NZ_JBIAQY010000006.1"/>
</dbReference>
<dbReference type="EMBL" id="JBIAQY010000006">
    <property type="protein sequence ID" value="MFF3570132.1"/>
    <property type="molecule type" value="Genomic_DNA"/>
</dbReference>
<dbReference type="PANTHER" id="PTHR43664">
    <property type="entry name" value="MONOAMINE OXIDASE-RELATED"/>
    <property type="match status" value="1"/>
</dbReference>
<proteinExistence type="inferred from homology"/>
<dbReference type="InterPro" id="IPR002539">
    <property type="entry name" value="MaoC-like_dom"/>
</dbReference>
<evidence type="ECO:0000256" key="1">
    <source>
        <dbReference type="ARBA" id="ARBA00005254"/>
    </source>
</evidence>
<evidence type="ECO:0000313" key="3">
    <source>
        <dbReference type="EMBL" id="MFF3570132.1"/>
    </source>
</evidence>
<reference evidence="3 4" key="1">
    <citation type="submission" date="2024-10" db="EMBL/GenBank/DDBJ databases">
        <title>The Natural Products Discovery Center: Release of the First 8490 Sequenced Strains for Exploring Actinobacteria Biosynthetic Diversity.</title>
        <authorList>
            <person name="Kalkreuter E."/>
            <person name="Kautsar S.A."/>
            <person name="Yang D."/>
            <person name="Bader C.D."/>
            <person name="Teijaro C.N."/>
            <person name="Fluegel L."/>
            <person name="Davis C.M."/>
            <person name="Simpson J.R."/>
            <person name="Lauterbach L."/>
            <person name="Steele A.D."/>
            <person name="Gui C."/>
            <person name="Meng S."/>
            <person name="Li G."/>
            <person name="Viehrig K."/>
            <person name="Ye F."/>
            <person name="Su P."/>
            <person name="Kiefer A.F."/>
            <person name="Nichols A."/>
            <person name="Cepeda A.J."/>
            <person name="Yan W."/>
            <person name="Fan B."/>
            <person name="Jiang Y."/>
            <person name="Adhikari A."/>
            <person name="Zheng C.-J."/>
            <person name="Schuster L."/>
            <person name="Cowan T.M."/>
            <person name="Smanski M.J."/>
            <person name="Chevrette M.G."/>
            <person name="De Carvalho L.P.S."/>
            <person name="Shen B."/>
        </authorList>
    </citation>
    <scope>NUCLEOTIDE SEQUENCE [LARGE SCALE GENOMIC DNA]</scope>
    <source>
        <strain evidence="3 4">NPDC002593</strain>
    </source>
</reference>
<name>A0ABW6S1G0_9NOCA</name>
<dbReference type="InterPro" id="IPR052342">
    <property type="entry name" value="MCH/BMMD"/>
</dbReference>
<accession>A0ABW6S1G0</accession>
<dbReference type="PANTHER" id="PTHR43664:SF1">
    <property type="entry name" value="BETA-METHYLMALYL-COA DEHYDRATASE"/>
    <property type="match status" value="1"/>
</dbReference>
<evidence type="ECO:0000313" key="4">
    <source>
        <dbReference type="Proteomes" id="UP001601992"/>
    </source>
</evidence>
<comment type="similarity">
    <text evidence="1">Belongs to the enoyl-CoA hydratase/isomerase family.</text>
</comment>
<organism evidence="3 4">
    <name type="scientific">Nocardia jiangxiensis</name>
    <dbReference type="NCBI Taxonomy" id="282685"/>
    <lineage>
        <taxon>Bacteria</taxon>
        <taxon>Bacillati</taxon>
        <taxon>Actinomycetota</taxon>
        <taxon>Actinomycetes</taxon>
        <taxon>Mycobacteriales</taxon>
        <taxon>Nocardiaceae</taxon>
        <taxon>Nocardia</taxon>
    </lineage>
</organism>
<protein>
    <submittedName>
        <fullName evidence="3">MaoC family dehydratase</fullName>
    </submittedName>
</protein>
<dbReference type="Proteomes" id="UP001601992">
    <property type="component" value="Unassembled WGS sequence"/>
</dbReference>
<keyword evidence="4" id="KW-1185">Reference proteome</keyword>
<dbReference type="Gene3D" id="3.10.129.10">
    <property type="entry name" value="Hotdog Thioesterase"/>
    <property type="match status" value="1"/>
</dbReference>
<dbReference type="Pfam" id="PF01575">
    <property type="entry name" value="MaoC_dehydratas"/>
    <property type="match status" value="1"/>
</dbReference>
<dbReference type="SUPFAM" id="SSF54637">
    <property type="entry name" value="Thioesterase/thiol ester dehydrase-isomerase"/>
    <property type="match status" value="1"/>
</dbReference>
<sequence length="164" mass="17660">MTVHQRRGKYLDELIVGDVYLHRPGRTVTEADNLLFTTLTMNTQSLHLDSAFAETQEFGQRLVNSLFTMSTVVGLSVADLTEGTTVGNLGFSEISFPAPVFIGDTLTAETEIAATRRSASRPGQGIVTFEHRGHNQRGQLVCTARRAALVLAAPLGEQTPASSG</sequence>